<dbReference type="STRING" id="426703.SAMN04488100_11832"/>
<keyword evidence="7" id="KW-1185">Reference proteome</keyword>
<reference evidence="4 7" key="2">
    <citation type="submission" date="2019-07" db="EMBL/GenBank/DDBJ databases">
        <title>Whole genome shotgun sequence of Alkalibacterium putridalgicola NBRC 103243.</title>
        <authorList>
            <person name="Hosoyama A."/>
            <person name="Uohara A."/>
            <person name="Ohji S."/>
            <person name="Ichikawa N."/>
        </authorList>
    </citation>
    <scope>NUCLEOTIDE SEQUENCE [LARGE SCALE GENOMIC DNA]</scope>
    <source>
        <strain evidence="4 7">NBRC 103243</strain>
    </source>
</reference>
<feature type="domain" description="SH3b" evidence="3">
    <location>
        <begin position="97"/>
        <end position="166"/>
    </location>
</feature>
<evidence type="ECO:0000313" key="7">
    <source>
        <dbReference type="Proteomes" id="UP000321425"/>
    </source>
</evidence>
<dbReference type="AlphaFoldDB" id="A0A1H7UJT5"/>
<dbReference type="EMBL" id="BJUX01000002">
    <property type="protein sequence ID" value="GEK88255.1"/>
    <property type="molecule type" value="Genomic_DNA"/>
</dbReference>
<evidence type="ECO:0000313" key="5">
    <source>
        <dbReference type="EMBL" id="SEL97330.1"/>
    </source>
</evidence>
<dbReference type="RefSeq" id="WP_091488466.1">
    <property type="nucleotide sequence ID" value="NZ_BJUX01000002.1"/>
</dbReference>
<dbReference type="InterPro" id="IPR003646">
    <property type="entry name" value="SH3-like_bac-type"/>
</dbReference>
<feature type="signal peptide" evidence="2">
    <location>
        <begin position="1"/>
        <end position="21"/>
    </location>
</feature>
<dbReference type="Proteomes" id="UP000321425">
    <property type="component" value="Unassembled WGS sequence"/>
</dbReference>
<evidence type="ECO:0000313" key="6">
    <source>
        <dbReference type="Proteomes" id="UP000198548"/>
    </source>
</evidence>
<gene>
    <name evidence="4" type="ORF">APU01nite_02940</name>
    <name evidence="5" type="ORF">SAMN04488100_11832</name>
</gene>
<name>A0A1H7UJT5_9LACT</name>
<feature type="compositionally biased region" description="Acidic residues" evidence="1">
    <location>
        <begin position="61"/>
        <end position="89"/>
    </location>
</feature>
<organism evidence="5 6">
    <name type="scientific">Alkalibacterium putridalgicola</name>
    <dbReference type="NCBI Taxonomy" id="426703"/>
    <lineage>
        <taxon>Bacteria</taxon>
        <taxon>Bacillati</taxon>
        <taxon>Bacillota</taxon>
        <taxon>Bacilli</taxon>
        <taxon>Lactobacillales</taxon>
        <taxon>Carnobacteriaceae</taxon>
        <taxon>Alkalibacterium</taxon>
    </lineage>
</organism>
<dbReference type="PROSITE" id="PS51781">
    <property type="entry name" value="SH3B"/>
    <property type="match status" value="1"/>
</dbReference>
<feature type="compositionally biased region" description="Acidic residues" evidence="1">
    <location>
        <begin position="34"/>
        <end position="50"/>
    </location>
</feature>
<feature type="compositionally biased region" description="Polar residues" evidence="1">
    <location>
        <begin position="24"/>
        <end position="33"/>
    </location>
</feature>
<sequence>MSKRIYLTGLALFSASMLALSGCEQDSATQELTNDTEEVQEEEAEETEETAEQKDPGANEDQAETGSDETNPEDEEEQAEVEPEEEEETVSIFGNQKNNVYISENGVNVRADSSEESASLGRLIKGNEVTVIDEVAEDETTWYQISHHNTNMNEGWVSSDYTANDMNELHSSTTFDDEELNEFFTSPTLFEENRVVAYYGHPNSEVMGIVGRHPVGELIDLLDETTETYDEADEDMGAVPAIYLVYGTVQPGGEIARMNHDLVMSYIEAAYERGVLVYIDHQMGRYHPTYAIQEIQSFLRYPNVHLALDPEWRTERPMQEVGHITGQEINDVQGIMQDYLDSNDIPGKRQFVFHQFVEKMIHDVEAVSTDYESVIVVHNTSGWGSPDGKRATHERVTEDSPIPYKGFKLWYHYSDDPGVHYDNPLMTPEEVLNLDPEPNLVIYQ</sequence>
<reference evidence="5 6" key="1">
    <citation type="submission" date="2016-10" db="EMBL/GenBank/DDBJ databases">
        <authorList>
            <person name="de Groot N.N."/>
        </authorList>
    </citation>
    <scope>NUCLEOTIDE SEQUENCE [LARGE SCALE GENOMIC DNA]</scope>
    <source>
        <strain evidence="5 6">DSM 19182</strain>
    </source>
</reference>
<dbReference type="Pfam" id="PF08239">
    <property type="entry name" value="SH3_3"/>
    <property type="match status" value="1"/>
</dbReference>
<feature type="region of interest" description="Disordered" evidence="1">
    <location>
        <begin position="24"/>
        <end position="97"/>
    </location>
</feature>
<dbReference type="SMART" id="SM00287">
    <property type="entry name" value="SH3b"/>
    <property type="match status" value="1"/>
</dbReference>
<evidence type="ECO:0000256" key="2">
    <source>
        <dbReference type="SAM" id="SignalP"/>
    </source>
</evidence>
<dbReference type="PROSITE" id="PS51257">
    <property type="entry name" value="PROKAR_LIPOPROTEIN"/>
    <property type="match status" value="1"/>
</dbReference>
<dbReference type="Proteomes" id="UP000198548">
    <property type="component" value="Unassembled WGS sequence"/>
</dbReference>
<keyword evidence="2" id="KW-0732">Signal</keyword>
<dbReference type="OrthoDB" id="9812120at2"/>
<evidence type="ECO:0000313" key="4">
    <source>
        <dbReference type="EMBL" id="GEK88255.1"/>
    </source>
</evidence>
<dbReference type="EMBL" id="FOBL01000018">
    <property type="protein sequence ID" value="SEL97330.1"/>
    <property type="molecule type" value="Genomic_DNA"/>
</dbReference>
<accession>A0A1H7UJT5</accession>
<dbReference type="Gene3D" id="2.30.30.40">
    <property type="entry name" value="SH3 Domains"/>
    <property type="match status" value="1"/>
</dbReference>
<protein>
    <submittedName>
        <fullName evidence="5">SH3 domain-containing protein</fullName>
    </submittedName>
</protein>
<evidence type="ECO:0000256" key="1">
    <source>
        <dbReference type="SAM" id="MobiDB-lite"/>
    </source>
</evidence>
<evidence type="ECO:0000259" key="3">
    <source>
        <dbReference type="PROSITE" id="PS51781"/>
    </source>
</evidence>
<feature type="chain" id="PRO_5039037435" evidence="2">
    <location>
        <begin position="22"/>
        <end position="444"/>
    </location>
</feature>
<proteinExistence type="predicted"/>